<organism evidence="5 6">
    <name type="scientific">Diaphorobacter ruginosibacter</name>
    <dbReference type="NCBI Taxonomy" id="1715720"/>
    <lineage>
        <taxon>Bacteria</taxon>
        <taxon>Pseudomonadati</taxon>
        <taxon>Pseudomonadota</taxon>
        <taxon>Betaproteobacteria</taxon>
        <taxon>Burkholderiales</taxon>
        <taxon>Comamonadaceae</taxon>
        <taxon>Diaphorobacter</taxon>
    </lineage>
</organism>
<evidence type="ECO:0000313" key="6">
    <source>
        <dbReference type="Proteomes" id="UP000515811"/>
    </source>
</evidence>
<dbReference type="AlphaFoldDB" id="A0A7G9RIY7"/>
<dbReference type="SFLD" id="SFLDG01135">
    <property type="entry name" value="C1.5.6:_HAD__Beta-PGM__Phospha"/>
    <property type="match status" value="1"/>
</dbReference>
<dbReference type="Pfam" id="PF13419">
    <property type="entry name" value="HAD_2"/>
    <property type="match status" value="1"/>
</dbReference>
<keyword evidence="3" id="KW-0460">Magnesium</keyword>
<keyword evidence="6" id="KW-1185">Reference proteome</keyword>
<evidence type="ECO:0000313" key="5">
    <source>
        <dbReference type="EMBL" id="QNN55562.1"/>
    </source>
</evidence>
<dbReference type="RefSeq" id="WP_187595835.1">
    <property type="nucleotide sequence ID" value="NZ_CP060714.1"/>
</dbReference>
<dbReference type="GO" id="GO:0006281">
    <property type="term" value="P:DNA repair"/>
    <property type="evidence" value="ECO:0007669"/>
    <property type="project" value="TreeGrafter"/>
</dbReference>
<dbReference type="PANTHER" id="PTHR43434:SF23">
    <property type="entry name" value="PHOSPHOGLYCOLATE PHOSPHATASE"/>
    <property type="match status" value="1"/>
</dbReference>
<dbReference type="GO" id="GO:0046872">
    <property type="term" value="F:metal ion binding"/>
    <property type="evidence" value="ECO:0007669"/>
    <property type="project" value="UniProtKB-KW"/>
</dbReference>
<keyword evidence="2 5" id="KW-0378">Hydrolase</keyword>
<evidence type="ECO:0000256" key="3">
    <source>
        <dbReference type="ARBA" id="ARBA00022842"/>
    </source>
</evidence>
<dbReference type="Gene3D" id="3.40.50.1000">
    <property type="entry name" value="HAD superfamily/HAD-like"/>
    <property type="match status" value="1"/>
</dbReference>
<evidence type="ECO:0000256" key="1">
    <source>
        <dbReference type="ARBA" id="ARBA00022723"/>
    </source>
</evidence>
<reference evidence="5 6" key="1">
    <citation type="submission" date="2020-08" db="EMBL/GenBank/DDBJ databases">
        <title>Genome sequence of Diaphorobacter ruginosibacter DSM 27467T.</title>
        <authorList>
            <person name="Hyun D.-W."/>
            <person name="Bae J.-W."/>
        </authorList>
    </citation>
    <scope>NUCLEOTIDE SEQUENCE [LARGE SCALE GENOMIC DNA]</scope>
    <source>
        <strain evidence="5 6">DSM 27467</strain>
    </source>
</reference>
<dbReference type="InterPro" id="IPR036412">
    <property type="entry name" value="HAD-like_sf"/>
</dbReference>
<dbReference type="InterPro" id="IPR050155">
    <property type="entry name" value="HAD-like_hydrolase_sf"/>
</dbReference>
<dbReference type="SFLD" id="SFLDS00003">
    <property type="entry name" value="Haloacid_Dehalogenase"/>
    <property type="match status" value="1"/>
</dbReference>
<keyword evidence="1" id="KW-0479">Metal-binding</keyword>
<dbReference type="SFLD" id="SFLDG01129">
    <property type="entry name" value="C1.5:_HAD__Beta-PGM__Phosphata"/>
    <property type="match status" value="1"/>
</dbReference>
<dbReference type="GO" id="GO:0008967">
    <property type="term" value="F:phosphoglycolate phosphatase activity"/>
    <property type="evidence" value="ECO:0007669"/>
    <property type="project" value="TreeGrafter"/>
</dbReference>
<dbReference type="InterPro" id="IPR006439">
    <property type="entry name" value="HAD-SF_hydro_IA"/>
</dbReference>
<gene>
    <name evidence="5" type="ORF">H9K76_12965</name>
</gene>
<name>A0A7G9RIY7_9BURK</name>
<dbReference type="InterPro" id="IPR023198">
    <property type="entry name" value="PGP-like_dom2"/>
</dbReference>
<dbReference type="Proteomes" id="UP000515811">
    <property type="component" value="Chromosome"/>
</dbReference>
<dbReference type="PANTHER" id="PTHR43434">
    <property type="entry name" value="PHOSPHOGLYCOLATE PHOSPHATASE"/>
    <property type="match status" value="1"/>
</dbReference>
<dbReference type="NCBIfam" id="TIGR01509">
    <property type="entry name" value="HAD-SF-IA-v3"/>
    <property type="match status" value="1"/>
</dbReference>
<dbReference type="Gene3D" id="1.10.150.240">
    <property type="entry name" value="Putative phosphatase, domain 2"/>
    <property type="match status" value="1"/>
</dbReference>
<accession>A0A7G9RIY7</accession>
<dbReference type="InterPro" id="IPR023214">
    <property type="entry name" value="HAD_sf"/>
</dbReference>
<protein>
    <submittedName>
        <fullName evidence="5">HAD-IA family hydrolase</fullName>
    </submittedName>
</protein>
<evidence type="ECO:0000256" key="4">
    <source>
        <dbReference type="ARBA" id="ARBA00023277"/>
    </source>
</evidence>
<dbReference type="InterPro" id="IPR041492">
    <property type="entry name" value="HAD_2"/>
</dbReference>
<keyword evidence="4" id="KW-0119">Carbohydrate metabolism</keyword>
<dbReference type="NCBIfam" id="TIGR01549">
    <property type="entry name" value="HAD-SF-IA-v1"/>
    <property type="match status" value="1"/>
</dbReference>
<sequence length="223" mass="24189">MPDLKNIRAVLFDLDGTLIDSAPDLGAAADMLRVARGMPSLPIEDYRHMAGAGARGMLKVGFGMTPEHPDFPVLREEFFDNYEARIHENTFQFDGVQQLIDALVARSMPWGVVTNKATRFTSLIVQRMPLFATAGAVVSGDTTPHAKPHPEPLLEAARRIQVDPSQCVYVGDDERDIIGGKAAGMLTVAAGYGYLGENAGPKAWGADFLIESPLELLKLLNPD</sequence>
<dbReference type="EMBL" id="CP060714">
    <property type="protein sequence ID" value="QNN55562.1"/>
    <property type="molecule type" value="Genomic_DNA"/>
</dbReference>
<dbReference type="SUPFAM" id="SSF56784">
    <property type="entry name" value="HAD-like"/>
    <property type="match status" value="1"/>
</dbReference>
<dbReference type="GO" id="GO:0005829">
    <property type="term" value="C:cytosol"/>
    <property type="evidence" value="ECO:0007669"/>
    <property type="project" value="TreeGrafter"/>
</dbReference>
<proteinExistence type="predicted"/>
<evidence type="ECO:0000256" key="2">
    <source>
        <dbReference type="ARBA" id="ARBA00022801"/>
    </source>
</evidence>
<dbReference type="KEGG" id="drg:H9K76_12965"/>